<name>T1J3H4_STRMM</name>
<feature type="compositionally biased region" description="Polar residues" evidence="1">
    <location>
        <begin position="1125"/>
        <end position="1137"/>
    </location>
</feature>
<feature type="region of interest" description="Disordered" evidence="1">
    <location>
        <begin position="732"/>
        <end position="763"/>
    </location>
</feature>
<reference evidence="3" key="1">
    <citation type="submission" date="2011-05" db="EMBL/GenBank/DDBJ databases">
        <authorList>
            <person name="Richards S.R."/>
            <person name="Qu J."/>
            <person name="Jiang H."/>
            <person name="Jhangiani S.N."/>
            <person name="Agravi P."/>
            <person name="Goodspeed R."/>
            <person name="Gross S."/>
            <person name="Mandapat C."/>
            <person name="Jackson L."/>
            <person name="Mathew T."/>
            <person name="Pu L."/>
            <person name="Thornton R."/>
            <person name="Saada N."/>
            <person name="Wilczek-Boney K.B."/>
            <person name="Lee S."/>
            <person name="Kovar C."/>
            <person name="Wu Y."/>
            <person name="Scherer S.E."/>
            <person name="Worley K.C."/>
            <person name="Muzny D.M."/>
            <person name="Gibbs R."/>
        </authorList>
    </citation>
    <scope>NUCLEOTIDE SEQUENCE</scope>
    <source>
        <strain evidence="3">Brora</strain>
    </source>
</reference>
<feature type="region of interest" description="Disordered" evidence="1">
    <location>
        <begin position="543"/>
        <end position="720"/>
    </location>
</feature>
<feature type="region of interest" description="Disordered" evidence="1">
    <location>
        <begin position="353"/>
        <end position="373"/>
    </location>
</feature>
<feature type="compositionally biased region" description="Basic and acidic residues" evidence="1">
    <location>
        <begin position="686"/>
        <end position="709"/>
    </location>
</feature>
<evidence type="ECO:0000313" key="3">
    <source>
        <dbReference type="Proteomes" id="UP000014500"/>
    </source>
</evidence>
<dbReference type="OMA" id="PFVKWTI"/>
<proteinExistence type="predicted"/>
<evidence type="ECO:0000256" key="1">
    <source>
        <dbReference type="SAM" id="MobiDB-lite"/>
    </source>
</evidence>
<dbReference type="Gene3D" id="1.20.5.340">
    <property type="match status" value="1"/>
</dbReference>
<dbReference type="STRING" id="126957.T1J3H4"/>
<feature type="compositionally biased region" description="Low complexity" evidence="1">
    <location>
        <begin position="1211"/>
        <end position="1223"/>
    </location>
</feature>
<feature type="compositionally biased region" description="Polar residues" evidence="1">
    <location>
        <begin position="1301"/>
        <end position="1313"/>
    </location>
</feature>
<feature type="region of interest" description="Disordered" evidence="1">
    <location>
        <begin position="1203"/>
        <end position="1275"/>
    </location>
</feature>
<feature type="region of interest" description="Disordered" evidence="1">
    <location>
        <begin position="1119"/>
        <end position="1141"/>
    </location>
</feature>
<feature type="compositionally biased region" description="Polar residues" evidence="1">
    <location>
        <begin position="1232"/>
        <end position="1246"/>
    </location>
</feature>
<keyword evidence="3" id="KW-1185">Reference proteome</keyword>
<dbReference type="InterPro" id="IPR024845">
    <property type="entry name" value="NHS-like"/>
</dbReference>
<feature type="compositionally biased region" description="Low complexity" evidence="1">
    <location>
        <begin position="607"/>
        <end position="634"/>
    </location>
</feature>
<feature type="compositionally biased region" description="Polar residues" evidence="1">
    <location>
        <begin position="572"/>
        <end position="591"/>
    </location>
</feature>
<dbReference type="EMBL" id="JH431826">
    <property type="status" value="NOT_ANNOTATED_CDS"/>
    <property type="molecule type" value="Genomic_DNA"/>
</dbReference>
<dbReference type="HOGENOM" id="CLU_252333_0_0_1"/>
<feature type="compositionally biased region" description="Low complexity" evidence="1">
    <location>
        <begin position="399"/>
        <end position="419"/>
    </location>
</feature>
<feature type="region of interest" description="Disordered" evidence="1">
    <location>
        <begin position="1301"/>
        <end position="1348"/>
    </location>
</feature>
<dbReference type="Pfam" id="PF15273">
    <property type="entry name" value="NHS"/>
    <property type="match status" value="1"/>
</dbReference>
<feature type="region of interest" description="Disordered" evidence="1">
    <location>
        <begin position="252"/>
        <end position="271"/>
    </location>
</feature>
<dbReference type="EnsemblMetazoa" id="SMAR008140-RA">
    <property type="protein sequence ID" value="SMAR008140-PA"/>
    <property type="gene ID" value="SMAR008140"/>
</dbReference>
<protein>
    <submittedName>
        <fullName evidence="2">Uncharacterized protein</fullName>
    </submittedName>
</protein>
<sequence>MPFVHWVVEPKYVSRKELDKTTENEFESVSNNTLVAVLQQLACVVKCANRIFDQVGNDLNNIHNRSVNLTSRIRKLNETVSNLDAKKVPIPVGDLTKFSLVKEHYVASQPAENKLFLRENRPLSVQLWYDAASVSPVHIMRQIDKFREDGCRTSKYFICVPVFKDNHLEIETRRPASMCGVRKWQNEDDDGITDISSLDRQSSDEIDTSLLRLPSPEERTHAHSLKFPYSDVPIDVTGNSFRRMGSLRRSFLQEEEKKKSKSNRRNTISGGDEIEAALNDYDKKGESSSSMSKLRKRFSIAEGARFFKENGFEHLYSSLRRPAENKSVSVQTGEDECEDITIVKNRLYETLNPKKQSAKEEKKNKNKSNIPISTYSQAMTLAVKLRGNSTRTGAKGEDSGQSSSGNWSASSSTRTSVESENLKAAAGALGLMRTSSQASLSKDSALSEGTAQNELNDYQSDNSISTNASLKNCPINSGKNFSVKDTEHWLRGLREEVPSEDGTSTTGTLTPLLGNRTFSPLTFIDDEDSSVYSVDTDGYYTSMHTDSGLRSLSSSSKPADGIDKEASDETENGSTMSSISTIDQTDSGETNSPDRKLKKIPPMPPKRLSSLRCSSTTSSTSETTRPSQSPSPESDNSWKKKTVINASRIPSMCIVTPNPSDDEVSLENSSDDTRRSSLKNSSSGELSEKQTEKPDKRSSFTAHTEKKVSWSEGSSTLPRSFGRSYSGGPFSTHSWPRTPASHLTGKTSLSTTELRNKKDGTAPRLPLKYVQHITVTPGKRENTNGYAPIQSSVVETNGNRAQETPKIIYATNSLERKKSLPLYDRPKAHVALDVQGRIIPVNRAETPTNLKSPTENSIYQKPIYPSKSTLESTNRNKTRNTENAKLPEVFRYNCNTLPRARVSENGPPVPLFPSGKTQDAFRPNTFQYSSLPRKMSAPDIGRSTTPQRGPTPPGPEDDSSPRESMADLPPPMSLISPTLSQTARRWSYASSHQTIPNLRMQNDETRSLQGRVGDCRPSYLPIPRTNVSNSNRPPTPMYRPPPPPNSRTCYSAPPPIYQLVPRNQSSQMDQRPLANGKVVSTAPTNGPPTPQRHYVLNVPRGVQAGTDLSQSREEEINRRNGGMTNGQFYSTLTSPKSPITPENVRNGYCKTLPANYTNGDRYLEVKSARVYQQPVDSLKRSPKPSMSTDDLFNAIHQSKKRLNLKTELDRSASPSSVRSESPSLFGGRSQIPRVSSPESGTLSPRCNSPGGRKSWSGDCPSPNGKNGCNSPGDRKSWAMDRLGVNKPTTMRDFKMLLLHASRNTSPQNVQQRKSASEMLKVTPTKSPQPSPKPVYTKPTTPQKSTPLNGHLGIPIIDATTPPQRVSLRPINPNLYGRNRSRYPFHPHTDILSSPIWEDNMEDVDSPGSEENDFYYPKSSANGYGINTAKRALY</sequence>
<evidence type="ECO:0000313" key="2">
    <source>
        <dbReference type="EnsemblMetazoa" id="SMAR008140-PA"/>
    </source>
</evidence>
<feature type="region of interest" description="Disordered" evidence="1">
    <location>
        <begin position="389"/>
        <end position="419"/>
    </location>
</feature>
<feature type="region of interest" description="Disordered" evidence="1">
    <location>
        <begin position="997"/>
        <end position="1047"/>
    </location>
</feature>
<feature type="compositionally biased region" description="Pro residues" evidence="1">
    <location>
        <begin position="1033"/>
        <end position="1045"/>
    </location>
</feature>
<dbReference type="PANTHER" id="PTHR23039:SF9">
    <property type="entry name" value="LOW QUALITY PROTEIN: NHS-LIKE PROTEIN 1"/>
    <property type="match status" value="1"/>
</dbReference>
<feature type="compositionally biased region" description="Polar residues" evidence="1">
    <location>
        <begin position="1337"/>
        <end position="1347"/>
    </location>
</feature>
<accession>T1J3H4</accession>
<dbReference type="PANTHER" id="PTHR23039">
    <property type="entry name" value="NANCE-HORAN SYNDROME PROTEIN"/>
    <property type="match status" value="1"/>
</dbReference>
<dbReference type="Proteomes" id="UP000014500">
    <property type="component" value="Unassembled WGS sequence"/>
</dbReference>
<reference evidence="2" key="2">
    <citation type="submission" date="2015-02" db="UniProtKB">
        <authorList>
            <consortium name="EnsemblMetazoa"/>
        </authorList>
    </citation>
    <scope>IDENTIFICATION</scope>
</reference>
<feature type="region of interest" description="Disordered" evidence="1">
    <location>
        <begin position="899"/>
        <end position="976"/>
    </location>
</feature>
<feature type="compositionally biased region" description="Polar residues" evidence="1">
    <location>
        <begin position="744"/>
        <end position="753"/>
    </location>
</feature>
<dbReference type="eggNOG" id="KOG1830">
    <property type="taxonomic scope" value="Eukaryota"/>
</dbReference>
<dbReference type="GO" id="GO:0030154">
    <property type="term" value="P:cell differentiation"/>
    <property type="evidence" value="ECO:0007669"/>
    <property type="project" value="TreeGrafter"/>
</dbReference>
<organism evidence="2 3">
    <name type="scientific">Strigamia maritima</name>
    <name type="common">European centipede</name>
    <name type="synonym">Geophilus maritimus</name>
    <dbReference type="NCBI Taxonomy" id="126957"/>
    <lineage>
        <taxon>Eukaryota</taxon>
        <taxon>Metazoa</taxon>
        <taxon>Ecdysozoa</taxon>
        <taxon>Arthropoda</taxon>
        <taxon>Myriapoda</taxon>
        <taxon>Chilopoda</taxon>
        <taxon>Pleurostigmophora</taxon>
        <taxon>Geophilomorpha</taxon>
        <taxon>Linotaeniidae</taxon>
        <taxon>Strigamia</taxon>
    </lineage>
</organism>